<comment type="caution">
    <text evidence="9">The sequence shown here is derived from an EMBL/GenBank/DDBJ whole genome shotgun (WGS) entry which is preliminary data.</text>
</comment>
<name>A0A2H0UQD5_9BACT</name>
<dbReference type="InterPro" id="IPR011114">
    <property type="entry name" value="RuvA_C"/>
</dbReference>
<dbReference type="Gene3D" id="1.10.150.20">
    <property type="entry name" value="5' to 3' exonuclease, C-terminal subdomain"/>
    <property type="match status" value="1"/>
</dbReference>
<dbReference type="SUPFAM" id="SSF50249">
    <property type="entry name" value="Nucleic acid-binding proteins"/>
    <property type="match status" value="1"/>
</dbReference>
<dbReference type="AlphaFoldDB" id="A0A2H0UQD5"/>
<evidence type="ECO:0000256" key="4">
    <source>
        <dbReference type="ARBA" id="ARBA00023172"/>
    </source>
</evidence>
<feature type="domain" description="DNA helicase Holliday junction RuvA type" evidence="7">
    <location>
        <begin position="27"/>
        <end position="88"/>
    </location>
</feature>
<dbReference type="InterPro" id="IPR012340">
    <property type="entry name" value="NA-bd_OB-fold"/>
</dbReference>
<keyword evidence="5 6" id="KW-0234">DNA repair</keyword>
<dbReference type="EMBL" id="PFBB01000014">
    <property type="protein sequence ID" value="PIR88588.1"/>
    <property type="molecule type" value="Genomic_DNA"/>
</dbReference>
<evidence type="ECO:0000256" key="6">
    <source>
        <dbReference type="HAMAP-Rule" id="MF_00031"/>
    </source>
</evidence>
<dbReference type="Gene3D" id="1.10.8.10">
    <property type="entry name" value="DNA helicase RuvA subunit, C-terminal domain"/>
    <property type="match status" value="1"/>
</dbReference>
<dbReference type="GO" id="GO:0048476">
    <property type="term" value="C:Holliday junction resolvase complex"/>
    <property type="evidence" value="ECO:0007669"/>
    <property type="project" value="UniProtKB-UniRule"/>
</dbReference>
<keyword evidence="1 6" id="KW-0963">Cytoplasm</keyword>
<dbReference type="InterPro" id="IPR010994">
    <property type="entry name" value="RuvA_2-like"/>
</dbReference>
<evidence type="ECO:0000256" key="2">
    <source>
        <dbReference type="ARBA" id="ARBA00022763"/>
    </source>
</evidence>
<comment type="subcellular location">
    <subcellularLocation>
        <location evidence="6">Cytoplasm</location>
    </subcellularLocation>
</comment>
<dbReference type="GO" id="GO:0009378">
    <property type="term" value="F:four-way junction helicase activity"/>
    <property type="evidence" value="ECO:0007669"/>
    <property type="project" value="InterPro"/>
</dbReference>
<dbReference type="NCBIfam" id="TIGR00084">
    <property type="entry name" value="ruvA"/>
    <property type="match status" value="1"/>
</dbReference>
<dbReference type="Pfam" id="PF14520">
    <property type="entry name" value="HHH_5"/>
    <property type="match status" value="1"/>
</dbReference>
<feature type="region of interest" description="Domain I" evidence="6">
    <location>
        <begin position="27"/>
        <end position="90"/>
    </location>
</feature>
<dbReference type="GO" id="GO:0005524">
    <property type="term" value="F:ATP binding"/>
    <property type="evidence" value="ECO:0007669"/>
    <property type="project" value="InterPro"/>
</dbReference>
<dbReference type="Gene3D" id="2.40.50.140">
    <property type="entry name" value="Nucleic acid-binding proteins"/>
    <property type="match status" value="1"/>
</dbReference>
<dbReference type="CDD" id="cd14332">
    <property type="entry name" value="UBA_RuvA_C"/>
    <property type="match status" value="1"/>
</dbReference>
<evidence type="ECO:0000259" key="8">
    <source>
        <dbReference type="Pfam" id="PF07499"/>
    </source>
</evidence>
<dbReference type="SUPFAM" id="SSF47781">
    <property type="entry name" value="RuvA domain 2-like"/>
    <property type="match status" value="1"/>
</dbReference>
<evidence type="ECO:0000313" key="10">
    <source>
        <dbReference type="Proteomes" id="UP000229615"/>
    </source>
</evidence>
<feature type="domain" description="Holliday junction DNA helicase RuvA C-terminal" evidence="8">
    <location>
        <begin position="177"/>
        <end position="214"/>
    </location>
</feature>
<comment type="domain">
    <text evidence="6">Has three domains with a flexible linker between the domains II and III and assumes an 'L' shape. Domain III is highly mobile and contacts RuvB.</text>
</comment>
<reference evidence="10" key="1">
    <citation type="submission" date="2017-09" db="EMBL/GenBank/DDBJ databases">
        <title>Depth-based differentiation of microbial function through sediment-hosted aquifers and enrichment of novel symbionts in the deep terrestrial subsurface.</title>
        <authorList>
            <person name="Probst A.J."/>
            <person name="Ladd B."/>
            <person name="Jarett J.K."/>
            <person name="Geller-Mcgrath D.E."/>
            <person name="Sieber C.M.K."/>
            <person name="Emerson J.B."/>
            <person name="Anantharaman K."/>
            <person name="Thomas B.C."/>
            <person name="Malmstrom R."/>
            <person name="Stieglmeier M."/>
            <person name="Klingl A."/>
            <person name="Woyke T."/>
            <person name="Ryan C.M."/>
            <person name="Banfield J.F."/>
        </authorList>
    </citation>
    <scope>NUCLEOTIDE SEQUENCE [LARGE SCALE GENOMIC DNA]</scope>
</reference>
<dbReference type="HAMAP" id="MF_00031">
    <property type="entry name" value="DNA_HJ_migration_RuvA"/>
    <property type="match status" value="1"/>
</dbReference>
<dbReference type="GO" id="GO:0005737">
    <property type="term" value="C:cytoplasm"/>
    <property type="evidence" value="ECO:0007669"/>
    <property type="project" value="UniProtKB-SubCell"/>
</dbReference>
<dbReference type="GO" id="GO:0000400">
    <property type="term" value="F:four-way junction DNA binding"/>
    <property type="evidence" value="ECO:0007669"/>
    <property type="project" value="UniProtKB-UniRule"/>
</dbReference>
<dbReference type="InterPro" id="IPR013849">
    <property type="entry name" value="DNA_helicase_Holl-junc_RuvA_I"/>
</dbReference>
<gene>
    <name evidence="6 9" type="primary">ruvA</name>
    <name evidence="9" type="ORF">COU09_01225</name>
</gene>
<keyword evidence="3 6" id="KW-0238">DNA-binding</keyword>
<dbReference type="Proteomes" id="UP000229615">
    <property type="component" value="Unassembled WGS sequence"/>
</dbReference>
<evidence type="ECO:0000256" key="1">
    <source>
        <dbReference type="ARBA" id="ARBA00022490"/>
    </source>
</evidence>
<feature type="region of interest" description="Domain III" evidence="6">
    <location>
        <begin position="164"/>
        <end position="224"/>
    </location>
</feature>
<keyword evidence="4 6" id="KW-0233">DNA recombination</keyword>
<evidence type="ECO:0000259" key="7">
    <source>
        <dbReference type="Pfam" id="PF01330"/>
    </source>
</evidence>
<organism evidence="9 10">
    <name type="scientific">Candidatus Harrisonbacteria bacterium CG10_big_fil_rev_8_21_14_0_10_44_23</name>
    <dbReference type="NCBI Taxonomy" id="1974585"/>
    <lineage>
        <taxon>Bacteria</taxon>
        <taxon>Candidatus Harrisoniibacteriota</taxon>
    </lineage>
</organism>
<dbReference type="GO" id="GO:0009379">
    <property type="term" value="C:Holliday junction helicase complex"/>
    <property type="evidence" value="ECO:0007669"/>
    <property type="project" value="InterPro"/>
</dbReference>
<keyword evidence="2 6" id="KW-0227">DNA damage</keyword>
<dbReference type="Pfam" id="PF07499">
    <property type="entry name" value="RuvA_C"/>
    <property type="match status" value="1"/>
</dbReference>
<dbReference type="Pfam" id="PF01330">
    <property type="entry name" value="RuvA_N"/>
    <property type="match status" value="1"/>
</dbReference>
<comment type="similarity">
    <text evidence="6">Belongs to the RuvA family.</text>
</comment>
<evidence type="ECO:0000256" key="5">
    <source>
        <dbReference type="ARBA" id="ARBA00023204"/>
    </source>
</evidence>
<proteinExistence type="inferred from homology"/>
<evidence type="ECO:0000313" key="9">
    <source>
        <dbReference type="EMBL" id="PIR88588.1"/>
    </source>
</evidence>
<dbReference type="GO" id="GO:0006281">
    <property type="term" value="P:DNA repair"/>
    <property type="evidence" value="ECO:0007669"/>
    <property type="project" value="UniProtKB-UniRule"/>
</dbReference>
<evidence type="ECO:0000256" key="3">
    <source>
        <dbReference type="ARBA" id="ARBA00023125"/>
    </source>
</evidence>
<comment type="function">
    <text evidence="6">The RuvA-RuvB-RuvC complex processes Holliday junction (HJ) DNA during genetic recombination and DNA repair, while the RuvA-RuvB complex plays an important role in the rescue of blocked DNA replication forks via replication fork reversal (RFR). RuvA specifically binds to HJ cruciform DNA, conferring on it an open structure. The RuvB hexamer acts as an ATP-dependent pump, pulling dsDNA into and through the RuvAB complex. HJ branch migration allows RuvC to scan DNA until it finds its consensus sequence, where it cleaves and resolves the cruciform DNA.</text>
</comment>
<sequence length="224" mass="24203">MQKMCPHAELACGLSIFLKLCYNKGNMISFLKGKISQKDGNFLVLDVGRVGFKLYCSQNTLQELGPEGKTITVFTYLHVRDDILDLYGFANLEEKALFEALISVSSVGPRSAINIMGVAQTNALVAAINTGNSDLISKASGVGCKTAQRISLELKGKLNISAKQSSKTLNLLEQDVDLEETLVSLGYAKSDAKKAISKIDPKITNFNARLKDALKGGNKKVLGE</sequence>
<accession>A0A2H0UQD5</accession>
<dbReference type="GO" id="GO:0006310">
    <property type="term" value="P:DNA recombination"/>
    <property type="evidence" value="ECO:0007669"/>
    <property type="project" value="UniProtKB-UniRule"/>
</dbReference>
<comment type="subunit">
    <text evidence="6">Homotetramer. Forms an RuvA(8)-RuvB(12)-Holliday junction (HJ) complex. HJ DNA is sandwiched between 2 RuvA tetramers; dsDNA enters through RuvA and exits via RuvB. An RuvB hexamer assembles on each DNA strand where it exits the tetramer. Each RuvB hexamer is contacted by two RuvA subunits (via domain III) on 2 adjacent RuvB subunits; this complex drives branch migration. In the full resolvosome a probable DNA-RuvA(4)-RuvB(12)-RuvC(2) complex forms which resolves the HJ.</text>
</comment>
<dbReference type="InterPro" id="IPR000085">
    <property type="entry name" value="RuvA"/>
</dbReference>
<comment type="caution">
    <text evidence="6">Lacks conserved residue(s) required for the propagation of feature annotation.</text>
</comment>
<protein>
    <recommendedName>
        <fullName evidence="6">Holliday junction branch migration complex subunit RuvA</fullName>
    </recommendedName>
</protein>